<comment type="caution">
    <text evidence="4">The sequence shown here is derived from an EMBL/GenBank/DDBJ whole genome shotgun (WGS) entry which is preliminary data.</text>
</comment>
<evidence type="ECO:0000313" key="5">
    <source>
        <dbReference type="Proteomes" id="UP000469558"/>
    </source>
</evidence>
<comment type="similarity">
    <text evidence="1">Belongs to the taxilin family.</text>
</comment>
<feature type="compositionally biased region" description="Basic residues" evidence="3">
    <location>
        <begin position="137"/>
        <end position="146"/>
    </location>
</feature>
<dbReference type="Pfam" id="PF09728">
    <property type="entry name" value="Taxilin"/>
    <property type="match status" value="1"/>
</dbReference>
<keyword evidence="5" id="KW-1185">Reference proteome</keyword>
<evidence type="ECO:0000256" key="3">
    <source>
        <dbReference type="SAM" id="MobiDB-lite"/>
    </source>
</evidence>
<evidence type="ECO:0000313" key="4">
    <source>
        <dbReference type="EMBL" id="TVY60798.1"/>
    </source>
</evidence>
<dbReference type="GO" id="GO:0019905">
    <property type="term" value="F:syntaxin binding"/>
    <property type="evidence" value="ECO:0007669"/>
    <property type="project" value="InterPro"/>
</dbReference>
<protein>
    <submittedName>
        <fullName evidence="4">Alpha-taxilin</fullName>
    </submittedName>
</protein>
<dbReference type="InterPro" id="IPR026183">
    <property type="entry name" value="Taxilin_fam"/>
</dbReference>
<dbReference type="Proteomes" id="UP000469558">
    <property type="component" value="Unassembled WGS sequence"/>
</dbReference>
<accession>A0A8T9BYR9</accession>
<feature type="coiled-coil region" evidence="2">
    <location>
        <begin position="354"/>
        <end position="416"/>
    </location>
</feature>
<dbReference type="PANTHER" id="PTHR16127">
    <property type="entry name" value="TAXILIN"/>
    <property type="match status" value="1"/>
</dbReference>
<keyword evidence="2" id="KW-0175">Coiled coil</keyword>
<feature type="region of interest" description="Disordered" evidence="3">
    <location>
        <begin position="1"/>
        <end position="77"/>
    </location>
</feature>
<organism evidence="4 5">
    <name type="scientific">Lachnellula suecica</name>
    <dbReference type="NCBI Taxonomy" id="602035"/>
    <lineage>
        <taxon>Eukaryota</taxon>
        <taxon>Fungi</taxon>
        <taxon>Dikarya</taxon>
        <taxon>Ascomycota</taxon>
        <taxon>Pezizomycotina</taxon>
        <taxon>Leotiomycetes</taxon>
        <taxon>Helotiales</taxon>
        <taxon>Lachnaceae</taxon>
        <taxon>Lachnellula</taxon>
    </lineage>
</organism>
<reference evidence="4 5" key="1">
    <citation type="submission" date="2018-05" db="EMBL/GenBank/DDBJ databases">
        <title>Genome sequencing and assembly of the regulated plant pathogen Lachnellula willkommii and related sister species for the development of diagnostic species identification markers.</title>
        <authorList>
            <person name="Giroux E."/>
            <person name="Bilodeau G."/>
        </authorList>
    </citation>
    <scope>NUCLEOTIDE SEQUENCE [LARGE SCALE GENOMIC DNA]</scope>
    <source>
        <strain evidence="4 5">CBS 268.59</strain>
    </source>
</reference>
<dbReference type="PANTHER" id="PTHR16127:SF13">
    <property type="entry name" value="GH01188P"/>
    <property type="match status" value="1"/>
</dbReference>
<feature type="region of interest" description="Disordered" evidence="3">
    <location>
        <begin position="434"/>
        <end position="464"/>
    </location>
</feature>
<dbReference type="EMBL" id="QGMK01002110">
    <property type="protein sequence ID" value="TVY60798.1"/>
    <property type="molecule type" value="Genomic_DNA"/>
</dbReference>
<feature type="compositionally biased region" description="Basic and acidic residues" evidence="3">
    <location>
        <begin position="147"/>
        <end position="169"/>
    </location>
</feature>
<feature type="region of interest" description="Disordered" evidence="3">
    <location>
        <begin position="133"/>
        <end position="169"/>
    </location>
</feature>
<proteinExistence type="inferred from homology"/>
<name>A0A8T9BYR9_9HELO</name>
<feature type="compositionally biased region" description="Basic and acidic residues" evidence="3">
    <location>
        <begin position="65"/>
        <end position="77"/>
    </location>
</feature>
<feature type="compositionally biased region" description="Low complexity" evidence="3">
    <location>
        <begin position="48"/>
        <end position="58"/>
    </location>
</feature>
<evidence type="ECO:0000256" key="2">
    <source>
        <dbReference type="SAM" id="Coils"/>
    </source>
</evidence>
<sequence length="493" mass="57799">MSTANNPIHTSVPAPSRASSIPATHNHPHPELTYTNGNHHHHHHDAGAAHQSAAANAAKKGKQKKAPDPHENLKTIKDKISQLELGAAEDKEQEAEIEREVKKANRELNSHTSKMDDLQKIDHLQKQVTEHLTNMKRWQRKSSKNQKRSDDLQKEKDQRTTELNKQSGMREKLEKLCRELQKENNRLKSENRDLKDADKSNHEAWDDKFHQLLWQLQEYQEAKDHPQAQVVDIGVEELFVHLHRLLYLCPNLARFKQRFKSLIEQYELRELHFHSLMRSKELEVQYNMARFDREKKAAEAEVTKSRTLNSQVLTFSKTESELRHQLNIYVEKFKQVEDTLNNSNDLFLTFRKEMEDMSKKTKRLEKENMNLTRKHDLTNQNILKMAEERKTNLESLEQLRKKNEKLTSIINQMQKQGRGIPSGMGGEAAYAEGDMEGTESEYEYEDEDAEDGDMEGSDEGNMTRIRRRSCMSRVLDRSRLDRHFRRRLLQRMG</sequence>
<evidence type="ECO:0000256" key="1">
    <source>
        <dbReference type="ARBA" id="ARBA00009550"/>
    </source>
</evidence>
<feature type="compositionally biased region" description="Acidic residues" evidence="3">
    <location>
        <begin position="434"/>
        <end position="458"/>
    </location>
</feature>
<dbReference type="OrthoDB" id="425555at2759"/>
<gene>
    <name evidence="4" type="primary">Txlna</name>
    <name evidence="4" type="ORF">LSUE1_G008728</name>
</gene>
<dbReference type="AlphaFoldDB" id="A0A8T9BYR9"/>